<dbReference type="Proteomes" id="UP000011785">
    <property type="component" value="Segment"/>
</dbReference>
<evidence type="ECO:0000313" key="2">
    <source>
        <dbReference type="EMBL" id="ACH96262.1"/>
    </source>
</evidence>
<feature type="compositionally biased region" description="Acidic residues" evidence="1">
    <location>
        <begin position="71"/>
        <end position="83"/>
    </location>
</feature>
<evidence type="ECO:0000313" key="3">
    <source>
        <dbReference type="Proteomes" id="UP000011785"/>
    </source>
</evidence>
<keyword evidence="3" id="KW-1185">Reference proteome</keyword>
<dbReference type="GeneID" id="7047230"/>
<name>B7SVF3_9VIRU</name>
<feature type="region of interest" description="Disordered" evidence="1">
    <location>
        <begin position="68"/>
        <end position="90"/>
    </location>
</feature>
<organism evidence="3">
    <name type="scientific">Oryctes rhinoceros nudivirus</name>
    <dbReference type="NCBI Taxonomy" id="92521"/>
    <lineage>
        <taxon>Viruses</taxon>
        <taxon>Viruses incertae sedis</taxon>
        <taxon>Naldaviricetes</taxon>
        <taxon>Lefavirales</taxon>
        <taxon>Nudiviridae</taxon>
        <taxon>Alphanudivirus</taxon>
        <taxon>Alphanudivirus oryrhinocerotis</taxon>
    </lineage>
</organism>
<reference evidence="2 3" key="1">
    <citation type="journal article" date="2008" name="J. Virol. Methods">
        <title>Sequencing of the large dsDNA genome of Oryctes rhinoceros nudivirus using multiple displacement amplification of nanogram amounts of virus DNA.</title>
        <authorList>
            <person name="Wang Y."/>
            <person name="Kleespies R.G."/>
            <person name="Ramle M.B."/>
            <person name="Jehle J.A."/>
        </authorList>
    </citation>
    <scope>NUCLEOTIDE SEQUENCE [LARGE SCALE GENOMIC DNA]</scope>
    <source>
        <strain evidence="3">Isolate Oryctes rhinoceros/Malaysia/Ma07/2007</strain>
    </source>
</reference>
<dbReference type="KEGG" id="vg:7047230"/>
<accession>B7SVF3</accession>
<dbReference type="RefSeq" id="YP_002321443.1">
    <property type="nucleotide sequence ID" value="NC_011588.1"/>
</dbReference>
<feature type="region of interest" description="Disordered" evidence="1">
    <location>
        <begin position="151"/>
        <end position="177"/>
    </location>
</feature>
<evidence type="ECO:0000256" key="1">
    <source>
        <dbReference type="SAM" id="MobiDB-lite"/>
    </source>
</evidence>
<dbReference type="EMBL" id="EU747721">
    <property type="protein sequence ID" value="ACH96262.1"/>
    <property type="molecule type" value="Genomic_DNA"/>
</dbReference>
<protein>
    <submittedName>
        <fullName evidence="2">GrBNV_gp48-like protein</fullName>
    </submittedName>
</protein>
<sequence length="592" mass="69021">MSSRLYSTDIGKIFKNYEPSKLKMWEIARSFHPLDFSKLLYLLENVTVSSRRSTIALDDSLLNYNVPHDVDDADNDDGDDDDGNTNTIPDILILTDTPSIRLERSAYEMDDVFWNDNIASGRADDDDDDDDVDIDTLLNYIRSNNFIQQTSSDQIVTSSSSSSSPSPSPPSSSFGQSTTARDLRFRVLNHNIGTSYYHSFVKHVEFLLFNDNFQYDRNEYNSQHTSIVLKFMQFYKTINFKESLNNDARNFRNIIVRKPQRIYVRDDVDSDRYIVQPLYQGFHVVVYSSPTETKCYSRYGSLHANLAYSIRCSEPCTFEAIILPIDKFNNPRCWRYWTFRSGFVMYIVDVFRYKQTILTSNPFKERIKYIDLIVRNQPDILRSSIRKTHTWLSIESAYVEARDLYDPIVGVVLRDPNYIISPRNASTVAASAATSMPKAFEPKAFEPKAFYFNILYSYDILQSKIVKLDPTYPLSIVRTLHLSYEMADYKTICVAYGHCDRFIYLCTYDRNLQQFVHAARLQRSPMEYTKLLYKPDRIFVVNHKTIPRGVLYLRVYYDLSKNIIGYEQKHTDDRFNLPYTNPLLNSLKNINC</sequence>
<proteinExistence type="predicted"/>